<keyword evidence="4" id="KW-0804">Transcription</keyword>
<dbReference type="SUPFAM" id="SSF46894">
    <property type="entry name" value="C-terminal effector domain of the bipartite response regulators"/>
    <property type="match status" value="1"/>
</dbReference>
<dbReference type="AlphaFoldDB" id="A0A4R7UTS3"/>
<dbReference type="PANTHER" id="PTHR35807">
    <property type="entry name" value="TRANSCRIPTIONAL REGULATOR REDD-RELATED"/>
    <property type="match status" value="1"/>
</dbReference>
<organism evidence="7 8">
    <name type="scientific">Actinophytocola oryzae</name>
    <dbReference type="NCBI Taxonomy" id="502181"/>
    <lineage>
        <taxon>Bacteria</taxon>
        <taxon>Bacillati</taxon>
        <taxon>Actinomycetota</taxon>
        <taxon>Actinomycetes</taxon>
        <taxon>Pseudonocardiales</taxon>
        <taxon>Pseudonocardiaceae</taxon>
    </lineage>
</organism>
<dbReference type="Gene3D" id="1.10.10.10">
    <property type="entry name" value="Winged helix-like DNA-binding domain superfamily/Winged helix DNA-binding domain"/>
    <property type="match status" value="1"/>
</dbReference>
<keyword evidence="2" id="KW-0805">Transcription regulation</keyword>
<evidence type="ECO:0000256" key="1">
    <source>
        <dbReference type="ARBA" id="ARBA00005820"/>
    </source>
</evidence>
<evidence type="ECO:0000256" key="2">
    <source>
        <dbReference type="ARBA" id="ARBA00023015"/>
    </source>
</evidence>
<dbReference type="SMART" id="SM00862">
    <property type="entry name" value="Trans_reg_C"/>
    <property type="match status" value="1"/>
</dbReference>
<comment type="caution">
    <text evidence="7">The sequence shown here is derived from an EMBL/GenBank/DDBJ whole genome shotgun (WGS) entry which is preliminary data.</text>
</comment>
<gene>
    <name evidence="7" type="ORF">CLV71_1272</name>
</gene>
<dbReference type="InterPro" id="IPR001867">
    <property type="entry name" value="OmpR/PhoB-type_DNA-bd"/>
</dbReference>
<accession>A0A4R7UTS3</accession>
<evidence type="ECO:0000259" key="6">
    <source>
        <dbReference type="PROSITE" id="PS51755"/>
    </source>
</evidence>
<dbReference type="SMART" id="SM01043">
    <property type="entry name" value="BTAD"/>
    <property type="match status" value="1"/>
</dbReference>
<dbReference type="Pfam" id="PF03704">
    <property type="entry name" value="BTAD"/>
    <property type="match status" value="1"/>
</dbReference>
<evidence type="ECO:0000256" key="5">
    <source>
        <dbReference type="PROSITE-ProRule" id="PRU01091"/>
    </source>
</evidence>
<sequence>MWRLAFSSDSTRVATAGNDGSARVVNSSLHLRILGPLRLSRDGVELDPGPRQQAYLLALLLARGGRPTSASELIELIWDDGAPASATNVLQKYVGALRRVFEPTVLPREAGSYLHRHGNGYRLTTTRGMLDLITFREHIETARTRPDANTAVDHYTAALGLWHGPAGHGLTYGSAAMPLFTALNGEFLDACQAAAELAISLRQPHRVLPALRLASSMAPLHEPVQASLVATLAAAGQRAEALAVFCAIRTRLAEDLGIEPGHALRAAHQRVLRQTAVPVP</sequence>
<comment type="similarity">
    <text evidence="1">Belongs to the AfsR/DnrI/RedD regulatory family.</text>
</comment>
<keyword evidence="3 5" id="KW-0238">DNA-binding</keyword>
<dbReference type="Proteomes" id="UP000294927">
    <property type="component" value="Unassembled WGS sequence"/>
</dbReference>
<evidence type="ECO:0000256" key="4">
    <source>
        <dbReference type="ARBA" id="ARBA00023163"/>
    </source>
</evidence>
<dbReference type="PROSITE" id="PS51755">
    <property type="entry name" value="OMPR_PHOB"/>
    <property type="match status" value="1"/>
</dbReference>
<dbReference type="InterPro" id="IPR016032">
    <property type="entry name" value="Sig_transdc_resp-reg_C-effctor"/>
</dbReference>
<dbReference type="CDD" id="cd15831">
    <property type="entry name" value="BTAD"/>
    <property type="match status" value="1"/>
</dbReference>
<dbReference type="EMBL" id="SOCP01000027">
    <property type="protein sequence ID" value="TDV38559.1"/>
    <property type="molecule type" value="Genomic_DNA"/>
</dbReference>
<evidence type="ECO:0000313" key="7">
    <source>
        <dbReference type="EMBL" id="TDV38559.1"/>
    </source>
</evidence>
<feature type="DNA-binding region" description="OmpR/PhoB-type" evidence="5">
    <location>
        <begin position="20"/>
        <end position="125"/>
    </location>
</feature>
<dbReference type="InterPro" id="IPR036388">
    <property type="entry name" value="WH-like_DNA-bd_sf"/>
</dbReference>
<dbReference type="SUPFAM" id="SSF48452">
    <property type="entry name" value="TPR-like"/>
    <property type="match status" value="1"/>
</dbReference>
<reference evidence="7 8" key="1">
    <citation type="submission" date="2019-03" db="EMBL/GenBank/DDBJ databases">
        <title>Genomic Encyclopedia of Archaeal and Bacterial Type Strains, Phase II (KMG-II): from individual species to whole genera.</title>
        <authorList>
            <person name="Goeker M."/>
        </authorList>
    </citation>
    <scope>NUCLEOTIDE SEQUENCE [LARGE SCALE GENOMIC DNA]</scope>
    <source>
        <strain evidence="7 8">DSM 45499</strain>
    </source>
</reference>
<dbReference type="Pfam" id="PF00486">
    <property type="entry name" value="Trans_reg_C"/>
    <property type="match status" value="1"/>
</dbReference>
<dbReference type="Gene3D" id="1.25.40.10">
    <property type="entry name" value="Tetratricopeptide repeat domain"/>
    <property type="match status" value="1"/>
</dbReference>
<protein>
    <submittedName>
        <fullName evidence="7">DNA-binding SARP family transcriptional activator</fullName>
    </submittedName>
</protein>
<dbReference type="GO" id="GO:0006355">
    <property type="term" value="P:regulation of DNA-templated transcription"/>
    <property type="evidence" value="ECO:0007669"/>
    <property type="project" value="InterPro"/>
</dbReference>
<dbReference type="GO" id="GO:0003677">
    <property type="term" value="F:DNA binding"/>
    <property type="evidence" value="ECO:0007669"/>
    <property type="project" value="UniProtKB-UniRule"/>
</dbReference>
<evidence type="ECO:0000256" key="3">
    <source>
        <dbReference type="ARBA" id="ARBA00023125"/>
    </source>
</evidence>
<dbReference type="GO" id="GO:0000160">
    <property type="term" value="P:phosphorelay signal transduction system"/>
    <property type="evidence" value="ECO:0007669"/>
    <property type="project" value="InterPro"/>
</dbReference>
<keyword evidence="8" id="KW-1185">Reference proteome</keyword>
<dbReference type="InterPro" id="IPR005158">
    <property type="entry name" value="BTAD"/>
</dbReference>
<dbReference type="InterPro" id="IPR011990">
    <property type="entry name" value="TPR-like_helical_dom_sf"/>
</dbReference>
<dbReference type="RefSeq" id="WP_208298024.1">
    <property type="nucleotide sequence ID" value="NZ_SOCP01000027.1"/>
</dbReference>
<feature type="domain" description="OmpR/PhoB-type" evidence="6">
    <location>
        <begin position="20"/>
        <end position="125"/>
    </location>
</feature>
<dbReference type="InterPro" id="IPR051677">
    <property type="entry name" value="AfsR-DnrI-RedD_regulator"/>
</dbReference>
<name>A0A4R7UTS3_9PSEU</name>
<proteinExistence type="inferred from homology"/>
<dbReference type="PANTHER" id="PTHR35807:SF1">
    <property type="entry name" value="TRANSCRIPTIONAL REGULATOR REDD"/>
    <property type="match status" value="1"/>
</dbReference>
<evidence type="ECO:0000313" key="8">
    <source>
        <dbReference type="Proteomes" id="UP000294927"/>
    </source>
</evidence>